<keyword evidence="4" id="KW-1185">Reference proteome</keyword>
<evidence type="ECO:0000256" key="1">
    <source>
        <dbReference type="SAM" id="Phobius"/>
    </source>
</evidence>
<dbReference type="HOGENOM" id="CLU_054519_0_0_6"/>
<dbReference type="EMBL" id="CP001798">
    <property type="protein sequence ID" value="ADE15982.1"/>
    <property type="molecule type" value="Genomic_DNA"/>
</dbReference>
<feature type="domain" description="Heparan-alpha-glucosaminide N-acetyltransferase catalytic" evidence="2">
    <location>
        <begin position="14"/>
        <end position="224"/>
    </location>
</feature>
<feature type="transmembrane region" description="Helical" evidence="1">
    <location>
        <begin position="312"/>
        <end position="332"/>
    </location>
</feature>
<dbReference type="KEGG" id="nhl:Nhal_2920"/>
<evidence type="ECO:0000259" key="2">
    <source>
        <dbReference type="Pfam" id="PF07786"/>
    </source>
</evidence>
<dbReference type="AlphaFoldDB" id="D5BYJ4"/>
<feature type="transmembrane region" description="Helical" evidence="1">
    <location>
        <begin position="198"/>
        <end position="216"/>
    </location>
</feature>
<feature type="transmembrane region" description="Helical" evidence="1">
    <location>
        <begin position="274"/>
        <end position="292"/>
    </location>
</feature>
<dbReference type="Proteomes" id="UP000001844">
    <property type="component" value="Chromosome"/>
</dbReference>
<accession>D5BYJ4</accession>
<feature type="transmembrane region" description="Helical" evidence="1">
    <location>
        <begin position="228"/>
        <end position="247"/>
    </location>
</feature>
<dbReference type="PANTHER" id="PTHR40407">
    <property type="entry name" value="MEMBRANE PROTEIN-LIKE PROTEIN"/>
    <property type="match status" value="1"/>
</dbReference>
<dbReference type="Pfam" id="PF07786">
    <property type="entry name" value="HGSNAT_cat"/>
    <property type="match status" value="1"/>
</dbReference>
<protein>
    <recommendedName>
        <fullName evidence="2">Heparan-alpha-glucosaminide N-acetyltransferase catalytic domain-containing protein</fullName>
    </recommendedName>
</protein>
<name>D5BYJ4_NITHN</name>
<evidence type="ECO:0000313" key="4">
    <source>
        <dbReference type="Proteomes" id="UP000001844"/>
    </source>
</evidence>
<reference evidence="4" key="1">
    <citation type="submission" date="2010-04" db="EMBL/GenBank/DDBJ databases">
        <title>Complete genome sequence of Nitrosococcus halophilus Nc4, a salt-adapted, aerobic obligate ammonia-oxidizing sulfur purple bacterium.</title>
        <authorList>
            <consortium name="US DOE Joint Genome Institute"/>
            <person name="Campbell M.A."/>
            <person name="Malfatti S.A."/>
            <person name="Chain P.S.G."/>
            <person name="Heidelberg J.F."/>
            <person name="Ward B.B."/>
            <person name="Klotz M.G."/>
        </authorList>
    </citation>
    <scope>NUCLEOTIDE SEQUENCE [LARGE SCALE GENOMIC DNA]</scope>
    <source>
        <strain evidence="4">Nc4</strain>
    </source>
</reference>
<dbReference type="PANTHER" id="PTHR40407:SF1">
    <property type="entry name" value="HEPARAN-ALPHA-GLUCOSAMINIDE N-ACETYLTRANSFERASE CATALYTIC DOMAIN-CONTAINING PROTEIN"/>
    <property type="match status" value="1"/>
</dbReference>
<feature type="transmembrane region" description="Helical" evidence="1">
    <location>
        <begin position="91"/>
        <end position="116"/>
    </location>
</feature>
<keyword evidence="1" id="KW-0472">Membrane</keyword>
<proteinExistence type="predicted"/>
<keyword evidence="1" id="KW-0812">Transmembrane</keyword>
<feature type="transmembrane region" description="Helical" evidence="1">
    <location>
        <begin position="352"/>
        <end position="375"/>
    </location>
</feature>
<dbReference type="RefSeq" id="WP_013033834.1">
    <property type="nucleotide sequence ID" value="NC_013960.1"/>
</dbReference>
<organism evidence="3 4">
    <name type="scientific">Nitrosococcus halophilus (strain Nc4)</name>
    <dbReference type="NCBI Taxonomy" id="472759"/>
    <lineage>
        <taxon>Bacteria</taxon>
        <taxon>Pseudomonadati</taxon>
        <taxon>Pseudomonadota</taxon>
        <taxon>Gammaproteobacteria</taxon>
        <taxon>Chromatiales</taxon>
        <taxon>Chromatiaceae</taxon>
        <taxon>Nitrosococcus</taxon>
    </lineage>
</organism>
<evidence type="ECO:0000313" key="3">
    <source>
        <dbReference type="EMBL" id="ADE15982.1"/>
    </source>
</evidence>
<dbReference type="STRING" id="472759.Nhal_2920"/>
<gene>
    <name evidence="3" type="ordered locus">Nhal_2920</name>
</gene>
<dbReference type="InterPro" id="IPR012429">
    <property type="entry name" value="HGSNAT_cat"/>
</dbReference>
<sequence length="390" mass="44133">MNTLSEKLKPHSGRLISIDLLRGWVMVIMALDHVRDHFTNAHFDPTDLSQTNAALFFTRWITHFCAPVFFFLAGVSAFLSTTRGRTRTELAFYLFTRGLWLMLLEITLVGFAWTFNFSHGEIGLAVIWALGGAMVVLAGLVYLPRWAIAAFGLVLVAGHNLFDGLEAEGIWKGIWAILHSREAIPITANLSLDPFYPLIPWIGVMAVGYAFGPLLLQERPQRQRQMLVLGALLTGLFIVLRAVNGYGDSHPWSIQQSRLFTLLSFLDTTKYPPSLLYLLMTLGPAIAALALLEKVSGAWTRFFIVFGQVPLFFYLLHLYLIHLLALGVGYLSGYNIQAFLTPFWLFPKDYGFGLPLIYLLWIGLIFALYPVCIGYRQLKINRRHWLLSYL</sequence>
<dbReference type="eggNOG" id="COG3503">
    <property type="taxonomic scope" value="Bacteria"/>
</dbReference>
<keyword evidence="1" id="KW-1133">Transmembrane helix</keyword>
<dbReference type="OrthoDB" id="508112at2"/>
<feature type="transmembrane region" description="Helical" evidence="1">
    <location>
        <begin position="122"/>
        <end position="141"/>
    </location>
</feature>
<feature type="transmembrane region" description="Helical" evidence="1">
    <location>
        <begin position="60"/>
        <end position="79"/>
    </location>
</feature>